<dbReference type="Gene3D" id="2.130.10.10">
    <property type="entry name" value="YVTN repeat-like/Quinoprotein amine dehydrogenase"/>
    <property type="match status" value="1"/>
</dbReference>
<dbReference type="InterPro" id="IPR019775">
    <property type="entry name" value="WD40_repeat_CS"/>
</dbReference>
<evidence type="ECO:0000259" key="4">
    <source>
        <dbReference type="Pfam" id="PF12894"/>
    </source>
</evidence>
<dbReference type="InterPro" id="IPR015943">
    <property type="entry name" value="WD40/YVTN_repeat-like_dom_sf"/>
</dbReference>
<dbReference type="OrthoDB" id="256303at2759"/>
<sequence length="372" mass="41912">MNQPQQQQQDASLQDIQINNPQHLPQDTVSDIQFNPQNPQMFACSTWDGKIHIYQIAVQQNFNQIVGQFQQVSQMQYNEPITCIAWRGDGQAIYAGCGDNSVVLFNLSNGQSAKIGQHQAGIRSIFYVQQLNGAVITCSFDTTVCFWSEQNPNNPLAKIQLKGKIFAADCLFPILALGLQGEVITFINLQSNFQNLSPHQINYIDSPLGKGSQINSIKIMCKGNGFGLGSIDGRANLGKLTPQNQNNVAGYKIDNIMTFKCHKNEEKQNNVVNQILYPVNSICFNPRQDQFLLTCGSDGNMYFWDFEHKNKIKSFAFNKQPISACNVSSTGQFLAYSLGYDWHMGYEHSNSFEKPKICVHIINDDELRFRKN</sequence>
<dbReference type="PROSITE" id="PS50082">
    <property type="entry name" value="WD_REPEATS_2"/>
    <property type="match status" value="1"/>
</dbReference>
<dbReference type="HOGENOM" id="CLU_038526_1_0_1"/>
<organism evidence="5 6">
    <name type="scientific">Tetrahymena thermophila (strain SB210)</name>
    <dbReference type="NCBI Taxonomy" id="312017"/>
    <lineage>
        <taxon>Eukaryota</taxon>
        <taxon>Sar</taxon>
        <taxon>Alveolata</taxon>
        <taxon>Ciliophora</taxon>
        <taxon>Intramacronucleata</taxon>
        <taxon>Oligohymenophorea</taxon>
        <taxon>Hymenostomatida</taxon>
        <taxon>Tetrahymenina</taxon>
        <taxon>Tetrahymenidae</taxon>
        <taxon>Tetrahymena</taxon>
    </lineage>
</organism>
<dbReference type="SMART" id="SM00320">
    <property type="entry name" value="WD40"/>
    <property type="match status" value="4"/>
</dbReference>
<keyword evidence="1 3" id="KW-0853">WD repeat</keyword>
<dbReference type="SUPFAM" id="SSF50978">
    <property type="entry name" value="WD40 repeat-like"/>
    <property type="match status" value="1"/>
</dbReference>
<dbReference type="GeneID" id="7841770"/>
<dbReference type="PANTHER" id="PTHR10971">
    <property type="entry name" value="MRNA EXPORT FACTOR AND BUB3"/>
    <property type="match status" value="1"/>
</dbReference>
<dbReference type="PROSITE" id="PS00678">
    <property type="entry name" value="WD_REPEATS_1"/>
    <property type="match status" value="1"/>
</dbReference>
<reference evidence="6" key="1">
    <citation type="journal article" date="2006" name="PLoS Biol.">
        <title>Macronuclear genome sequence of the ciliate Tetrahymena thermophila, a model eukaryote.</title>
        <authorList>
            <person name="Eisen J.A."/>
            <person name="Coyne R.S."/>
            <person name="Wu M."/>
            <person name="Wu D."/>
            <person name="Thiagarajan M."/>
            <person name="Wortman J.R."/>
            <person name="Badger J.H."/>
            <person name="Ren Q."/>
            <person name="Amedeo P."/>
            <person name="Jones K.M."/>
            <person name="Tallon L.J."/>
            <person name="Delcher A.L."/>
            <person name="Salzberg S.L."/>
            <person name="Silva J.C."/>
            <person name="Haas B.J."/>
            <person name="Majoros W.H."/>
            <person name="Farzad M."/>
            <person name="Carlton J.M."/>
            <person name="Smith R.K. Jr."/>
            <person name="Garg J."/>
            <person name="Pearlman R.E."/>
            <person name="Karrer K.M."/>
            <person name="Sun L."/>
            <person name="Manning G."/>
            <person name="Elde N.C."/>
            <person name="Turkewitz A.P."/>
            <person name="Asai D.J."/>
            <person name="Wilkes D.E."/>
            <person name="Wang Y."/>
            <person name="Cai H."/>
            <person name="Collins K."/>
            <person name="Stewart B.A."/>
            <person name="Lee S.R."/>
            <person name="Wilamowska K."/>
            <person name="Weinberg Z."/>
            <person name="Ruzzo W.L."/>
            <person name="Wloga D."/>
            <person name="Gaertig J."/>
            <person name="Frankel J."/>
            <person name="Tsao C.-C."/>
            <person name="Gorovsky M.A."/>
            <person name="Keeling P.J."/>
            <person name="Waller R.F."/>
            <person name="Patron N.J."/>
            <person name="Cherry J.M."/>
            <person name="Stover N.A."/>
            <person name="Krieger C.J."/>
            <person name="del Toro C."/>
            <person name="Ryder H.F."/>
            <person name="Williamson S.C."/>
            <person name="Barbeau R.A."/>
            <person name="Hamilton E.P."/>
            <person name="Orias E."/>
        </authorList>
    </citation>
    <scope>NUCLEOTIDE SEQUENCE [LARGE SCALE GENOMIC DNA]</scope>
    <source>
        <strain evidence="6">SB210</strain>
    </source>
</reference>
<dbReference type="InterPro" id="IPR001680">
    <property type="entry name" value="WD40_rpt"/>
</dbReference>
<feature type="domain" description="Anaphase-promoting complex subunit 4-like WD40" evidence="4">
    <location>
        <begin position="40"/>
        <end position="125"/>
    </location>
</feature>
<dbReference type="Pfam" id="PF12894">
    <property type="entry name" value="ANAPC4_WD40"/>
    <property type="match status" value="1"/>
</dbReference>
<evidence type="ECO:0000256" key="2">
    <source>
        <dbReference type="ARBA" id="ARBA00022737"/>
    </source>
</evidence>
<dbReference type="EMBL" id="GG662819">
    <property type="protein sequence ID" value="EAR89676.1"/>
    <property type="molecule type" value="Genomic_DNA"/>
</dbReference>
<dbReference type="Proteomes" id="UP000009168">
    <property type="component" value="Unassembled WGS sequence"/>
</dbReference>
<feature type="repeat" description="WD" evidence="3">
    <location>
        <begin position="279"/>
        <end position="314"/>
    </location>
</feature>
<dbReference type="Pfam" id="PF00400">
    <property type="entry name" value="WD40"/>
    <property type="match status" value="1"/>
</dbReference>
<gene>
    <name evidence="5" type="ORF">TTHERM_01217200</name>
</gene>
<dbReference type="KEGG" id="tet:TTHERM_01217200"/>
<accession>Q22WM6</accession>
<proteinExistence type="predicted"/>
<dbReference type="SMR" id="Q22WM6"/>
<dbReference type="AlphaFoldDB" id="Q22WM6"/>
<keyword evidence="2" id="KW-0677">Repeat</keyword>
<dbReference type="InParanoid" id="Q22WM6"/>
<evidence type="ECO:0000256" key="1">
    <source>
        <dbReference type="ARBA" id="ARBA00022574"/>
    </source>
</evidence>
<evidence type="ECO:0000313" key="5">
    <source>
        <dbReference type="EMBL" id="EAR89676.1"/>
    </source>
</evidence>
<dbReference type="InterPro" id="IPR024977">
    <property type="entry name" value="Apc4-like_WD40_dom"/>
</dbReference>
<dbReference type="OMA" id="YSHNTRD"/>
<evidence type="ECO:0000256" key="3">
    <source>
        <dbReference type="PROSITE-ProRule" id="PRU00221"/>
    </source>
</evidence>
<evidence type="ECO:0000313" key="6">
    <source>
        <dbReference type="Proteomes" id="UP000009168"/>
    </source>
</evidence>
<dbReference type="STRING" id="312017.Q22WM6"/>
<dbReference type="eggNOG" id="KOG0647">
    <property type="taxonomic scope" value="Eukaryota"/>
</dbReference>
<dbReference type="InterPro" id="IPR036322">
    <property type="entry name" value="WD40_repeat_dom_sf"/>
</dbReference>
<keyword evidence="6" id="KW-1185">Reference proteome</keyword>
<protein>
    <submittedName>
        <fullName evidence="5">Poly(A)+ RNA export protein</fullName>
    </submittedName>
</protein>
<name>Q22WM6_TETTS</name>
<dbReference type="RefSeq" id="XP_001009921.1">
    <property type="nucleotide sequence ID" value="XM_001009921.3"/>
</dbReference>